<dbReference type="AlphaFoldDB" id="A0A2S2QI66"/>
<protein>
    <recommendedName>
        <fullName evidence="3">Secreted protein</fullName>
    </recommendedName>
</protein>
<evidence type="ECO:0008006" key="3">
    <source>
        <dbReference type="Google" id="ProtNLM"/>
    </source>
</evidence>
<organism evidence="2">
    <name type="scientific">Sipha flava</name>
    <name type="common">yellow sugarcane aphid</name>
    <dbReference type="NCBI Taxonomy" id="143950"/>
    <lineage>
        <taxon>Eukaryota</taxon>
        <taxon>Metazoa</taxon>
        <taxon>Ecdysozoa</taxon>
        <taxon>Arthropoda</taxon>
        <taxon>Hexapoda</taxon>
        <taxon>Insecta</taxon>
        <taxon>Pterygota</taxon>
        <taxon>Neoptera</taxon>
        <taxon>Paraneoptera</taxon>
        <taxon>Hemiptera</taxon>
        <taxon>Sternorrhyncha</taxon>
        <taxon>Aphidomorpha</taxon>
        <taxon>Aphidoidea</taxon>
        <taxon>Aphididae</taxon>
        <taxon>Sipha</taxon>
    </lineage>
</organism>
<proteinExistence type="predicted"/>
<reference evidence="2" key="1">
    <citation type="submission" date="2018-04" db="EMBL/GenBank/DDBJ databases">
        <title>Transcriptome assembly of Sipha flava.</title>
        <authorList>
            <person name="Scully E.D."/>
            <person name="Geib S.M."/>
            <person name="Palmer N.A."/>
            <person name="Koch K."/>
            <person name="Bradshaw J."/>
            <person name="Heng-Moss T."/>
            <person name="Sarath G."/>
        </authorList>
    </citation>
    <scope>NUCLEOTIDE SEQUENCE</scope>
</reference>
<gene>
    <name evidence="2" type="ORF">g.26814</name>
</gene>
<keyword evidence="1" id="KW-0732">Signal</keyword>
<name>A0A2S2QI66_9HEMI</name>
<sequence>MYILLWMFICFNDNVLCIIYCSNNHFLILKCNYFFCTCIKLLVRIQNCYVDRSIVKDDELIINTFFFRRLVIHLLLFPVYSENVVQKQSCICEKSNSQFVTYVCNFQD</sequence>
<evidence type="ECO:0000313" key="2">
    <source>
        <dbReference type="EMBL" id="MBY77428.1"/>
    </source>
</evidence>
<feature type="signal peptide" evidence="1">
    <location>
        <begin position="1"/>
        <end position="17"/>
    </location>
</feature>
<feature type="chain" id="PRO_5015676958" description="Secreted protein" evidence="1">
    <location>
        <begin position="18"/>
        <end position="108"/>
    </location>
</feature>
<accession>A0A2S2QI66</accession>
<evidence type="ECO:0000256" key="1">
    <source>
        <dbReference type="SAM" id="SignalP"/>
    </source>
</evidence>
<dbReference type="EMBL" id="GGMS01008225">
    <property type="protein sequence ID" value="MBY77428.1"/>
    <property type="molecule type" value="Transcribed_RNA"/>
</dbReference>